<evidence type="ECO:0000256" key="1">
    <source>
        <dbReference type="ARBA" id="ARBA00022722"/>
    </source>
</evidence>
<organism evidence="7 8">
    <name type="scientific">Mucilaginibacter ginkgonis</name>
    <dbReference type="NCBI Taxonomy" id="2682091"/>
    <lineage>
        <taxon>Bacteria</taxon>
        <taxon>Pseudomonadati</taxon>
        <taxon>Bacteroidota</taxon>
        <taxon>Sphingobacteriia</taxon>
        <taxon>Sphingobacteriales</taxon>
        <taxon>Sphingobacteriaceae</taxon>
        <taxon>Mucilaginibacter</taxon>
    </lineage>
</organism>
<dbReference type="EMBL" id="CP066775">
    <property type="protein sequence ID" value="QQL50126.1"/>
    <property type="molecule type" value="Genomic_DNA"/>
</dbReference>
<keyword evidence="6" id="KW-0325">Glycoprotein</keyword>
<evidence type="ECO:0000313" key="7">
    <source>
        <dbReference type="EMBL" id="QQL50126.1"/>
    </source>
</evidence>
<evidence type="ECO:0000256" key="2">
    <source>
        <dbReference type="ARBA" id="ARBA00022723"/>
    </source>
</evidence>
<evidence type="ECO:0000256" key="4">
    <source>
        <dbReference type="ARBA" id="ARBA00022801"/>
    </source>
</evidence>
<proteinExistence type="predicted"/>
<name>A0A6I4HVA8_9SPHI</name>
<keyword evidence="1" id="KW-0540">Nuclease</keyword>
<keyword evidence="2" id="KW-0479">Metal-binding</keyword>
<evidence type="ECO:0000256" key="5">
    <source>
        <dbReference type="ARBA" id="ARBA00023157"/>
    </source>
</evidence>
<dbReference type="RefSeq" id="WP_157523022.1">
    <property type="nucleotide sequence ID" value="NZ_CP066775.1"/>
</dbReference>
<dbReference type="SUPFAM" id="SSF48537">
    <property type="entry name" value="Phospholipase C/P1 nuclease"/>
    <property type="match status" value="1"/>
</dbReference>
<dbReference type="GO" id="GO:0004519">
    <property type="term" value="F:endonuclease activity"/>
    <property type="evidence" value="ECO:0007669"/>
    <property type="project" value="UniProtKB-KW"/>
</dbReference>
<reference evidence="7 8" key="1">
    <citation type="submission" date="2020-12" db="EMBL/GenBank/DDBJ databases">
        <title>HMF7856_wgs.fasta genome submission.</title>
        <authorList>
            <person name="Kang H."/>
            <person name="Kim H."/>
            <person name="Joh K."/>
        </authorList>
    </citation>
    <scope>NUCLEOTIDE SEQUENCE [LARGE SCALE GENOMIC DNA]</scope>
    <source>
        <strain evidence="7 8">HMF7856</strain>
    </source>
</reference>
<keyword evidence="4" id="KW-0378">Hydrolase</keyword>
<dbReference type="Gene3D" id="1.10.575.10">
    <property type="entry name" value="P1 Nuclease"/>
    <property type="match status" value="1"/>
</dbReference>
<keyword evidence="3" id="KW-0255">Endonuclease</keyword>
<dbReference type="Proteomes" id="UP000429232">
    <property type="component" value="Chromosome"/>
</dbReference>
<protein>
    <submittedName>
        <fullName evidence="7">Uncharacterized protein</fullName>
    </submittedName>
</protein>
<dbReference type="KEGG" id="mgik:GO620_001360"/>
<keyword evidence="8" id="KW-1185">Reference proteome</keyword>
<evidence type="ECO:0000313" key="8">
    <source>
        <dbReference type="Proteomes" id="UP000429232"/>
    </source>
</evidence>
<dbReference type="GO" id="GO:0003676">
    <property type="term" value="F:nucleic acid binding"/>
    <property type="evidence" value="ECO:0007669"/>
    <property type="project" value="InterPro"/>
</dbReference>
<dbReference type="InterPro" id="IPR003154">
    <property type="entry name" value="S1/P1nuclease"/>
</dbReference>
<dbReference type="PANTHER" id="PTHR33146">
    <property type="entry name" value="ENDONUCLEASE 4"/>
    <property type="match status" value="1"/>
</dbReference>
<dbReference type="GO" id="GO:0016788">
    <property type="term" value="F:hydrolase activity, acting on ester bonds"/>
    <property type="evidence" value="ECO:0007669"/>
    <property type="project" value="InterPro"/>
</dbReference>
<accession>A0A6I4HVA8</accession>
<dbReference type="InterPro" id="IPR008947">
    <property type="entry name" value="PLipase_C/P1_nuclease_dom_sf"/>
</dbReference>
<dbReference type="GO" id="GO:0006308">
    <property type="term" value="P:DNA catabolic process"/>
    <property type="evidence" value="ECO:0007669"/>
    <property type="project" value="InterPro"/>
</dbReference>
<evidence type="ECO:0000256" key="6">
    <source>
        <dbReference type="ARBA" id="ARBA00023180"/>
    </source>
</evidence>
<dbReference type="PANTHER" id="PTHR33146:SF26">
    <property type="entry name" value="ENDONUCLEASE 4"/>
    <property type="match status" value="1"/>
</dbReference>
<dbReference type="Pfam" id="PF02265">
    <property type="entry name" value="S1-P1_nuclease"/>
    <property type="match status" value="1"/>
</dbReference>
<dbReference type="AlphaFoldDB" id="A0A6I4HVA8"/>
<gene>
    <name evidence="7" type="ORF">GO620_001360</name>
</gene>
<keyword evidence="5" id="KW-1015">Disulfide bond</keyword>
<sequence length="111" mass="12254">MKRRLISSLVVLSTLTISWDREGHSIVGLIAERHLTPQAKAAIKELLNGQSLSEVASWADEVRNQPQYKYSAPQHFANFPGGLTYKQFIDYANGGDIGPNVIFAIPMTEAP</sequence>
<evidence type="ECO:0000256" key="3">
    <source>
        <dbReference type="ARBA" id="ARBA00022759"/>
    </source>
</evidence>
<dbReference type="GO" id="GO:0046872">
    <property type="term" value="F:metal ion binding"/>
    <property type="evidence" value="ECO:0007669"/>
    <property type="project" value="UniProtKB-KW"/>
</dbReference>